<keyword evidence="1" id="KW-0812">Transmembrane</keyword>
<comment type="caution">
    <text evidence="2">The sequence shown here is derived from an EMBL/GenBank/DDBJ whole genome shotgun (WGS) entry which is preliminary data.</text>
</comment>
<keyword evidence="3" id="KW-1185">Reference proteome</keyword>
<protein>
    <submittedName>
        <fullName evidence="2">Uncharacterized protein</fullName>
    </submittedName>
</protein>
<dbReference type="RefSeq" id="WP_311483377.1">
    <property type="nucleotide sequence ID" value="NZ_JAVRHP010000010.1"/>
</dbReference>
<feature type="transmembrane region" description="Helical" evidence="1">
    <location>
        <begin position="34"/>
        <end position="59"/>
    </location>
</feature>
<gene>
    <name evidence="2" type="ORF">RM529_03545</name>
</gene>
<evidence type="ECO:0000313" key="3">
    <source>
        <dbReference type="Proteomes" id="UP001248819"/>
    </source>
</evidence>
<evidence type="ECO:0000256" key="1">
    <source>
        <dbReference type="SAM" id="Phobius"/>
    </source>
</evidence>
<sequence length="116" mass="12997">MVYLIVSLITVIWGVKKTFEINQQGDNRDYFKRFISISFVANIRVAVLVFSVTFIIVLVKAFTEIAGASIVLSSFQEEIFHLVSSLAILGIDFYILLNSFKRINAADSSRSQAEVA</sequence>
<keyword evidence="1" id="KW-1133">Transmembrane helix</keyword>
<accession>A0ABU3CSC3</accession>
<keyword evidence="1" id="KW-0472">Membrane</keyword>
<dbReference type="EMBL" id="JAVRHP010000010">
    <property type="protein sequence ID" value="MDT0649201.1"/>
    <property type="molecule type" value="Genomic_DNA"/>
</dbReference>
<evidence type="ECO:0000313" key="2">
    <source>
        <dbReference type="EMBL" id="MDT0649201.1"/>
    </source>
</evidence>
<reference evidence="2 3" key="1">
    <citation type="submission" date="2023-09" db="EMBL/GenBank/DDBJ databases">
        <authorList>
            <person name="Rey-Velasco X."/>
        </authorList>
    </citation>
    <scope>NUCLEOTIDE SEQUENCE [LARGE SCALE GENOMIC DNA]</scope>
    <source>
        <strain evidence="2 3">F297</strain>
    </source>
</reference>
<organism evidence="2 3">
    <name type="scientific">Autumnicola edwardsiae</name>
    <dbReference type="NCBI Taxonomy" id="3075594"/>
    <lineage>
        <taxon>Bacteria</taxon>
        <taxon>Pseudomonadati</taxon>
        <taxon>Bacteroidota</taxon>
        <taxon>Flavobacteriia</taxon>
        <taxon>Flavobacteriales</taxon>
        <taxon>Flavobacteriaceae</taxon>
        <taxon>Autumnicola</taxon>
    </lineage>
</organism>
<feature type="transmembrane region" description="Helical" evidence="1">
    <location>
        <begin position="79"/>
        <end position="97"/>
    </location>
</feature>
<proteinExistence type="predicted"/>
<name>A0ABU3CSC3_9FLAO</name>
<dbReference type="Proteomes" id="UP001248819">
    <property type="component" value="Unassembled WGS sequence"/>
</dbReference>